<feature type="region of interest" description="Disordered" evidence="1">
    <location>
        <begin position="1"/>
        <end position="20"/>
    </location>
</feature>
<dbReference type="HOGENOM" id="CLU_3197115_0_0_4"/>
<evidence type="ECO:0000256" key="1">
    <source>
        <dbReference type="SAM" id="MobiDB-lite"/>
    </source>
</evidence>
<dbReference type="Proteomes" id="UP000002700">
    <property type="component" value="Chromosome I"/>
</dbReference>
<dbReference type="KEGG" id="bpm:BURPS1710b_3591"/>
<accession>Q3JN97</accession>
<evidence type="ECO:0000313" key="3">
    <source>
        <dbReference type="Proteomes" id="UP000002700"/>
    </source>
</evidence>
<dbReference type="EMBL" id="CP000124">
    <property type="protein sequence ID" value="ABA47777.1"/>
    <property type="molecule type" value="Genomic_DNA"/>
</dbReference>
<proteinExistence type="predicted"/>
<sequence length="45" mass="4830">MTRHRHAAASRHFAGTFARHARSGSAFTMSGCAADRRTSTIGQPT</sequence>
<dbReference type="EnsemblBacteria" id="ABA47777">
    <property type="protein sequence ID" value="ABA47777"/>
    <property type="gene ID" value="BURPS1710b_3591"/>
</dbReference>
<feature type="region of interest" description="Disordered" evidence="1">
    <location>
        <begin position="25"/>
        <end position="45"/>
    </location>
</feature>
<evidence type="ECO:0000313" key="2">
    <source>
        <dbReference type="EMBL" id="ABA47777.1"/>
    </source>
</evidence>
<reference evidence="2 3" key="1">
    <citation type="submission" date="2005-09" db="EMBL/GenBank/DDBJ databases">
        <authorList>
            <person name="Woods D.E."/>
            <person name="Nierman W.C."/>
        </authorList>
    </citation>
    <scope>NUCLEOTIDE SEQUENCE [LARGE SCALE GENOMIC DNA]</scope>
    <source>
        <strain evidence="2 3">1710b</strain>
    </source>
</reference>
<gene>
    <name evidence="2" type="ordered locus">BURPS1710b_3591</name>
</gene>
<protein>
    <submittedName>
        <fullName evidence="2">Uncharacterized protein</fullName>
    </submittedName>
</protein>
<organism evidence="2 3">
    <name type="scientific">Burkholderia pseudomallei (strain 1710b)</name>
    <dbReference type="NCBI Taxonomy" id="320372"/>
    <lineage>
        <taxon>Bacteria</taxon>
        <taxon>Pseudomonadati</taxon>
        <taxon>Pseudomonadota</taxon>
        <taxon>Betaproteobacteria</taxon>
        <taxon>Burkholderiales</taxon>
        <taxon>Burkholderiaceae</taxon>
        <taxon>Burkholderia</taxon>
        <taxon>pseudomallei group</taxon>
    </lineage>
</organism>
<name>Q3JN97_BURP1</name>
<dbReference type="AlphaFoldDB" id="Q3JN97"/>